<dbReference type="AlphaFoldDB" id="A0A7W4VNM1"/>
<dbReference type="PANTHER" id="PTHR43639">
    <property type="entry name" value="OXIDOREDUCTASE, SHORT-CHAIN DEHYDROGENASE/REDUCTASE FAMILY (AFU_ORTHOLOGUE AFUA_5G02870)"/>
    <property type="match status" value="1"/>
</dbReference>
<dbReference type="FunFam" id="3.40.50.720:FF:000084">
    <property type="entry name" value="Short-chain dehydrogenase reductase"/>
    <property type="match status" value="1"/>
</dbReference>
<evidence type="ECO:0000313" key="4">
    <source>
        <dbReference type="Proteomes" id="UP000532010"/>
    </source>
</evidence>
<dbReference type="InterPro" id="IPR036291">
    <property type="entry name" value="NAD(P)-bd_dom_sf"/>
</dbReference>
<protein>
    <submittedName>
        <fullName evidence="3">3-oxoacyl-[acyl-carrier protein] reductase</fullName>
        <ecNumber evidence="3">1.1.1.100</ecNumber>
    </submittedName>
</protein>
<dbReference type="Pfam" id="PF13561">
    <property type="entry name" value="adh_short_C2"/>
    <property type="match status" value="1"/>
</dbReference>
<dbReference type="CDD" id="cd05233">
    <property type="entry name" value="SDR_c"/>
    <property type="match status" value="1"/>
</dbReference>
<dbReference type="EC" id="1.1.1.100" evidence="3"/>
<sequence>MLSDLKNKRVLVTGSSTGIGAAVAQGFARFGARVVVHYNSSAAEAEAVVAAIRNQGGEAQMVSGNVSSSATAKAVVDEAASLLGGLDVLINNAGAMVKRAPLTEVEDELYDQVLDINVRSVVMASKAAVPHFRRAGAGAIVNTSSIAARNGGGPGAGLYAGAKAFVGNITRNMAKELAGANIRVNAVSPGVIMTPFHQRFSSPEWLENMRKTIPLARIGDPEDCVGVYLFLSSQAMSGYINGQTIEVNGGQYMP</sequence>
<dbReference type="RefSeq" id="WP_183452548.1">
    <property type="nucleotide sequence ID" value="NZ_JACHWB010000005.1"/>
</dbReference>
<dbReference type="PROSITE" id="PS00061">
    <property type="entry name" value="ADH_SHORT"/>
    <property type="match status" value="1"/>
</dbReference>
<dbReference type="SUPFAM" id="SSF51735">
    <property type="entry name" value="NAD(P)-binding Rossmann-fold domains"/>
    <property type="match status" value="1"/>
</dbReference>
<dbReference type="PRINTS" id="PR00080">
    <property type="entry name" value="SDRFAMILY"/>
</dbReference>
<gene>
    <name evidence="3" type="ORF">FHR70_003573</name>
</gene>
<dbReference type="EMBL" id="JACHWB010000005">
    <property type="protein sequence ID" value="MBB3020487.1"/>
    <property type="molecule type" value="Genomic_DNA"/>
</dbReference>
<dbReference type="GO" id="GO:0004316">
    <property type="term" value="F:3-oxoacyl-[acyl-carrier-protein] reductase (NADPH) activity"/>
    <property type="evidence" value="ECO:0007669"/>
    <property type="project" value="UniProtKB-EC"/>
</dbReference>
<keyword evidence="4" id="KW-1185">Reference proteome</keyword>
<reference evidence="3 4" key="1">
    <citation type="submission" date="2020-08" db="EMBL/GenBank/DDBJ databases">
        <title>The Agave Microbiome: Exploring the role of microbial communities in plant adaptations to desert environments.</title>
        <authorList>
            <person name="Partida-Martinez L.P."/>
        </authorList>
    </citation>
    <scope>NUCLEOTIDE SEQUENCE [LARGE SCALE GENOMIC DNA]</scope>
    <source>
        <strain evidence="3 4">AT3.9</strain>
    </source>
</reference>
<proteinExistence type="inferred from homology"/>
<dbReference type="Proteomes" id="UP000532010">
    <property type="component" value="Unassembled WGS sequence"/>
</dbReference>
<comment type="caution">
    <text evidence="3">The sequence shown here is derived from an EMBL/GenBank/DDBJ whole genome shotgun (WGS) entry which is preliminary data.</text>
</comment>
<comment type="similarity">
    <text evidence="1">Belongs to the short-chain dehydrogenases/reductases (SDR) family.</text>
</comment>
<name>A0A7W4VNM1_9HYPH</name>
<evidence type="ECO:0000256" key="2">
    <source>
        <dbReference type="ARBA" id="ARBA00023002"/>
    </source>
</evidence>
<dbReference type="PRINTS" id="PR00081">
    <property type="entry name" value="GDHRDH"/>
</dbReference>
<dbReference type="PANTHER" id="PTHR43639:SF1">
    <property type="entry name" value="SHORT-CHAIN DEHYDROGENASE_REDUCTASE FAMILY PROTEIN"/>
    <property type="match status" value="1"/>
</dbReference>
<dbReference type="InterPro" id="IPR020904">
    <property type="entry name" value="Sc_DH/Rdtase_CS"/>
</dbReference>
<dbReference type="Gene3D" id="3.40.50.720">
    <property type="entry name" value="NAD(P)-binding Rossmann-like Domain"/>
    <property type="match status" value="1"/>
</dbReference>
<dbReference type="NCBIfam" id="NF005559">
    <property type="entry name" value="PRK07231.1"/>
    <property type="match status" value="1"/>
</dbReference>
<dbReference type="InterPro" id="IPR002347">
    <property type="entry name" value="SDR_fam"/>
</dbReference>
<keyword evidence="2 3" id="KW-0560">Oxidoreductase</keyword>
<evidence type="ECO:0000256" key="1">
    <source>
        <dbReference type="ARBA" id="ARBA00006484"/>
    </source>
</evidence>
<organism evidence="3 4">
    <name type="scientific">Microvirga lupini</name>
    <dbReference type="NCBI Taxonomy" id="420324"/>
    <lineage>
        <taxon>Bacteria</taxon>
        <taxon>Pseudomonadati</taxon>
        <taxon>Pseudomonadota</taxon>
        <taxon>Alphaproteobacteria</taxon>
        <taxon>Hyphomicrobiales</taxon>
        <taxon>Methylobacteriaceae</taxon>
        <taxon>Microvirga</taxon>
    </lineage>
</organism>
<evidence type="ECO:0000313" key="3">
    <source>
        <dbReference type="EMBL" id="MBB3020487.1"/>
    </source>
</evidence>
<accession>A0A7W4VNM1</accession>